<dbReference type="InterPro" id="IPR002104">
    <property type="entry name" value="Integrase_catalytic"/>
</dbReference>
<dbReference type="AlphaFoldDB" id="A0A9D2BN72"/>
<dbReference type="Proteomes" id="UP000886724">
    <property type="component" value="Unassembled WGS sequence"/>
</dbReference>
<dbReference type="GO" id="GO:0003677">
    <property type="term" value="F:DNA binding"/>
    <property type="evidence" value="ECO:0007669"/>
    <property type="project" value="InterPro"/>
</dbReference>
<evidence type="ECO:0000313" key="4">
    <source>
        <dbReference type="Proteomes" id="UP000886724"/>
    </source>
</evidence>
<evidence type="ECO:0000313" key="3">
    <source>
        <dbReference type="EMBL" id="HIX82271.1"/>
    </source>
</evidence>
<dbReference type="InterPro" id="IPR011010">
    <property type="entry name" value="DNA_brk_join_enz"/>
</dbReference>
<dbReference type="InterPro" id="IPR013762">
    <property type="entry name" value="Integrase-like_cat_sf"/>
</dbReference>
<dbReference type="GO" id="GO:0015074">
    <property type="term" value="P:DNA integration"/>
    <property type="evidence" value="ECO:0007669"/>
    <property type="project" value="InterPro"/>
</dbReference>
<dbReference type="EMBL" id="DXET01000223">
    <property type="protein sequence ID" value="HIX82271.1"/>
    <property type="molecule type" value="Genomic_DNA"/>
</dbReference>
<comment type="caution">
    <text evidence="3">The sequence shown here is derived from an EMBL/GenBank/DDBJ whole genome shotgun (WGS) entry which is preliminary data.</text>
</comment>
<protein>
    <submittedName>
        <fullName evidence="3">Tyrosine-type recombinase/integrase</fullName>
    </submittedName>
</protein>
<dbReference type="SUPFAM" id="SSF56349">
    <property type="entry name" value="DNA breaking-rejoining enzymes"/>
    <property type="match status" value="1"/>
</dbReference>
<feature type="domain" description="Tyr recombinase" evidence="2">
    <location>
        <begin position="1"/>
        <end position="83"/>
    </location>
</feature>
<gene>
    <name evidence="3" type="ORF">H9980_09935</name>
</gene>
<sequence>MIIALNTGMRIGEILGLSLDELDFDNDLIYIKHQVQKSNYNHEYNMDKVIVIYNKAVYNLDTPKSQSSMRIVPINKDCKEALM</sequence>
<dbReference type="GO" id="GO:0006310">
    <property type="term" value="P:DNA recombination"/>
    <property type="evidence" value="ECO:0007669"/>
    <property type="project" value="UniProtKB-KW"/>
</dbReference>
<dbReference type="Pfam" id="PF00589">
    <property type="entry name" value="Phage_integrase"/>
    <property type="match status" value="1"/>
</dbReference>
<evidence type="ECO:0000256" key="1">
    <source>
        <dbReference type="ARBA" id="ARBA00023172"/>
    </source>
</evidence>
<dbReference type="PROSITE" id="PS51898">
    <property type="entry name" value="TYR_RECOMBINASE"/>
    <property type="match status" value="1"/>
</dbReference>
<evidence type="ECO:0000259" key="2">
    <source>
        <dbReference type="PROSITE" id="PS51898"/>
    </source>
</evidence>
<dbReference type="Gene3D" id="1.10.443.10">
    <property type="entry name" value="Intergrase catalytic core"/>
    <property type="match status" value="1"/>
</dbReference>
<proteinExistence type="predicted"/>
<organism evidence="3 4">
    <name type="scientific">Candidatus Erysipelatoclostridium merdavium</name>
    <dbReference type="NCBI Taxonomy" id="2838566"/>
    <lineage>
        <taxon>Bacteria</taxon>
        <taxon>Bacillati</taxon>
        <taxon>Bacillota</taxon>
        <taxon>Erysipelotrichia</taxon>
        <taxon>Erysipelotrichales</taxon>
        <taxon>Erysipelotrichales incertae sedis</taxon>
    </lineage>
</organism>
<reference evidence="3" key="1">
    <citation type="journal article" date="2021" name="PeerJ">
        <title>Extensive microbial diversity within the chicken gut microbiome revealed by metagenomics and culture.</title>
        <authorList>
            <person name="Gilroy R."/>
            <person name="Ravi A."/>
            <person name="Getino M."/>
            <person name="Pursley I."/>
            <person name="Horton D.L."/>
            <person name="Alikhan N.F."/>
            <person name="Baker D."/>
            <person name="Gharbi K."/>
            <person name="Hall N."/>
            <person name="Watson M."/>
            <person name="Adriaenssens E.M."/>
            <person name="Foster-Nyarko E."/>
            <person name="Jarju S."/>
            <person name="Secka A."/>
            <person name="Antonio M."/>
            <person name="Oren A."/>
            <person name="Chaudhuri R.R."/>
            <person name="La Ragione R."/>
            <person name="Hildebrand F."/>
            <person name="Pallen M.J."/>
        </authorList>
    </citation>
    <scope>NUCLEOTIDE SEQUENCE</scope>
    <source>
        <strain evidence="3">ChiGjej1B1-14440</strain>
    </source>
</reference>
<accession>A0A9D2BN72</accession>
<reference evidence="3" key="2">
    <citation type="submission" date="2021-04" db="EMBL/GenBank/DDBJ databases">
        <authorList>
            <person name="Gilroy R."/>
        </authorList>
    </citation>
    <scope>NUCLEOTIDE SEQUENCE</scope>
    <source>
        <strain evidence="3">ChiGjej1B1-14440</strain>
    </source>
</reference>
<name>A0A9D2BN72_9FIRM</name>
<keyword evidence="1" id="KW-0233">DNA recombination</keyword>